<protein>
    <submittedName>
        <fullName evidence="3">Peptidoglycan-binding protein</fullName>
    </submittedName>
</protein>
<keyword evidence="4" id="KW-1185">Reference proteome</keyword>
<dbReference type="Gene3D" id="1.10.101.10">
    <property type="entry name" value="PGBD-like superfamily/PGBD"/>
    <property type="match status" value="2"/>
</dbReference>
<dbReference type="InterPro" id="IPR052905">
    <property type="entry name" value="LD-transpeptidase_YkuD-like"/>
</dbReference>
<accession>A0ABV0KLN2</accession>
<sequence length="298" mass="30298">MGSDVRAYAAKTQTINFWLVRRATLSLLSMSWLTVALVSLTSATALSQLTSSQITVSQTTGVTTPEVSGTTLLRSTLKPGSRGSEVTELQAALKLLGYYSGTVDGVYGQSTVSAVSQFQQAAGLNADGITGSATWNRLFPDAVETAGAARIAPTPTAANVSPLPATSGAASFPTPSGVSPAPASVTPAASPRPAVNPASSTPAPKPNKPARTRPAPANTATPSTSTPETVTLPVLRQGMKGSAVVALQERLRSLGVLKGTADGVFGAETLAAVKAAQRRFKLAPDGVVGTGTWSALLR</sequence>
<feature type="region of interest" description="Disordered" evidence="1">
    <location>
        <begin position="155"/>
        <end position="228"/>
    </location>
</feature>
<proteinExistence type="predicted"/>
<comment type="caution">
    <text evidence="3">The sequence shown here is derived from an EMBL/GenBank/DDBJ whole genome shotgun (WGS) entry which is preliminary data.</text>
</comment>
<feature type="domain" description="Peptidoglycan binding-like" evidence="2">
    <location>
        <begin position="82"/>
        <end position="138"/>
    </location>
</feature>
<dbReference type="EMBL" id="JAMPLM010000014">
    <property type="protein sequence ID" value="MEP1060032.1"/>
    <property type="molecule type" value="Genomic_DNA"/>
</dbReference>
<feature type="compositionally biased region" description="Low complexity" evidence="1">
    <location>
        <begin position="212"/>
        <end position="227"/>
    </location>
</feature>
<gene>
    <name evidence="3" type="ORF">NDI38_16470</name>
</gene>
<dbReference type="Pfam" id="PF01471">
    <property type="entry name" value="PG_binding_1"/>
    <property type="match status" value="2"/>
</dbReference>
<dbReference type="PANTHER" id="PTHR41533">
    <property type="entry name" value="L,D-TRANSPEPTIDASE HI_1667-RELATED"/>
    <property type="match status" value="1"/>
</dbReference>
<dbReference type="Proteomes" id="UP001476950">
    <property type="component" value="Unassembled WGS sequence"/>
</dbReference>
<evidence type="ECO:0000313" key="4">
    <source>
        <dbReference type="Proteomes" id="UP001476950"/>
    </source>
</evidence>
<feature type="compositionally biased region" description="Low complexity" evidence="1">
    <location>
        <begin position="173"/>
        <end position="195"/>
    </location>
</feature>
<feature type="domain" description="Peptidoglycan binding-like" evidence="2">
    <location>
        <begin position="241"/>
        <end position="296"/>
    </location>
</feature>
<evidence type="ECO:0000259" key="2">
    <source>
        <dbReference type="Pfam" id="PF01471"/>
    </source>
</evidence>
<organism evidence="3 4">
    <name type="scientific">Stenomitos frigidus AS-A4</name>
    <dbReference type="NCBI Taxonomy" id="2933935"/>
    <lineage>
        <taxon>Bacteria</taxon>
        <taxon>Bacillati</taxon>
        <taxon>Cyanobacteriota</taxon>
        <taxon>Cyanophyceae</taxon>
        <taxon>Leptolyngbyales</taxon>
        <taxon>Leptolyngbyaceae</taxon>
        <taxon>Stenomitos</taxon>
    </lineage>
</organism>
<evidence type="ECO:0000256" key="1">
    <source>
        <dbReference type="SAM" id="MobiDB-lite"/>
    </source>
</evidence>
<dbReference type="SUPFAM" id="SSF47090">
    <property type="entry name" value="PGBD-like"/>
    <property type="match status" value="2"/>
</dbReference>
<name>A0ABV0KLN2_9CYAN</name>
<dbReference type="InterPro" id="IPR036366">
    <property type="entry name" value="PGBDSf"/>
</dbReference>
<evidence type="ECO:0000313" key="3">
    <source>
        <dbReference type="EMBL" id="MEP1060032.1"/>
    </source>
</evidence>
<reference evidence="3 4" key="1">
    <citation type="submission" date="2022-04" db="EMBL/GenBank/DDBJ databases">
        <title>Positive selection, recombination, and allopatry shape intraspecific diversity of widespread and dominant cyanobacteria.</title>
        <authorList>
            <person name="Wei J."/>
            <person name="Shu W."/>
            <person name="Hu C."/>
        </authorList>
    </citation>
    <scope>NUCLEOTIDE SEQUENCE [LARGE SCALE GENOMIC DNA]</scope>
    <source>
        <strain evidence="3 4">AS-A4</strain>
    </source>
</reference>
<dbReference type="InterPro" id="IPR036365">
    <property type="entry name" value="PGBD-like_sf"/>
</dbReference>
<dbReference type="PANTHER" id="PTHR41533:SF1">
    <property type="entry name" value="L,D-TRANSPEPTIDASE YCBB-RELATED"/>
    <property type="match status" value="1"/>
</dbReference>
<dbReference type="RefSeq" id="WP_242033363.1">
    <property type="nucleotide sequence ID" value="NZ_JAMPLM010000014.1"/>
</dbReference>
<dbReference type="InterPro" id="IPR002477">
    <property type="entry name" value="Peptidoglycan-bd-like"/>
</dbReference>